<protein>
    <submittedName>
        <fullName evidence="2">Glucose-repressible protein Grg1</fullName>
    </submittedName>
</protein>
<feature type="region of interest" description="Disordered" evidence="1">
    <location>
        <begin position="1"/>
        <end position="71"/>
    </location>
</feature>
<evidence type="ECO:0000313" key="2">
    <source>
        <dbReference type="EMBL" id="KAK3373853.1"/>
    </source>
</evidence>
<proteinExistence type="predicted"/>
<gene>
    <name evidence="2" type="ORF">B0T24DRAFT_624828</name>
</gene>
<dbReference type="Proteomes" id="UP001287356">
    <property type="component" value="Unassembled WGS sequence"/>
</dbReference>
<comment type="caution">
    <text evidence="2">The sequence shown here is derived from an EMBL/GenBank/DDBJ whole genome shotgun (WGS) entry which is preliminary data.</text>
</comment>
<organism evidence="2 3">
    <name type="scientific">Lasiosphaeria ovina</name>
    <dbReference type="NCBI Taxonomy" id="92902"/>
    <lineage>
        <taxon>Eukaryota</taxon>
        <taxon>Fungi</taxon>
        <taxon>Dikarya</taxon>
        <taxon>Ascomycota</taxon>
        <taxon>Pezizomycotina</taxon>
        <taxon>Sordariomycetes</taxon>
        <taxon>Sordariomycetidae</taxon>
        <taxon>Sordariales</taxon>
        <taxon>Lasiosphaeriaceae</taxon>
        <taxon>Lasiosphaeria</taxon>
    </lineage>
</organism>
<dbReference type="InterPro" id="IPR020100">
    <property type="entry name" value="Glc-repressible_Grg1"/>
</dbReference>
<dbReference type="AlphaFoldDB" id="A0AAE0KBN1"/>
<keyword evidence="3" id="KW-1185">Reference proteome</keyword>
<dbReference type="Pfam" id="PF11034">
    <property type="entry name" value="Grg1"/>
    <property type="match status" value="1"/>
</dbReference>
<accession>A0AAE0KBN1</accession>
<evidence type="ECO:0000313" key="3">
    <source>
        <dbReference type="Proteomes" id="UP001287356"/>
    </source>
</evidence>
<dbReference type="PANTHER" id="PTHR38789:SF1">
    <property type="entry name" value="GLUCOSE-REPRESSIBLE GENE PROTEIN-RELATED"/>
    <property type="match status" value="1"/>
</dbReference>
<evidence type="ECO:0000256" key="1">
    <source>
        <dbReference type="SAM" id="MobiDB-lite"/>
    </source>
</evidence>
<feature type="compositionally biased region" description="Basic and acidic residues" evidence="1">
    <location>
        <begin position="49"/>
        <end position="64"/>
    </location>
</feature>
<reference evidence="2" key="1">
    <citation type="journal article" date="2023" name="Mol. Phylogenet. Evol.">
        <title>Genome-scale phylogeny and comparative genomics of the fungal order Sordariales.</title>
        <authorList>
            <person name="Hensen N."/>
            <person name="Bonometti L."/>
            <person name="Westerberg I."/>
            <person name="Brannstrom I.O."/>
            <person name="Guillou S."/>
            <person name="Cros-Aarteil S."/>
            <person name="Calhoun S."/>
            <person name="Haridas S."/>
            <person name="Kuo A."/>
            <person name="Mondo S."/>
            <person name="Pangilinan J."/>
            <person name="Riley R."/>
            <person name="LaButti K."/>
            <person name="Andreopoulos B."/>
            <person name="Lipzen A."/>
            <person name="Chen C."/>
            <person name="Yan M."/>
            <person name="Daum C."/>
            <person name="Ng V."/>
            <person name="Clum A."/>
            <person name="Steindorff A."/>
            <person name="Ohm R.A."/>
            <person name="Martin F."/>
            <person name="Silar P."/>
            <person name="Natvig D.O."/>
            <person name="Lalanne C."/>
            <person name="Gautier V."/>
            <person name="Ament-Velasquez S.L."/>
            <person name="Kruys A."/>
            <person name="Hutchinson M.I."/>
            <person name="Powell A.J."/>
            <person name="Barry K."/>
            <person name="Miller A.N."/>
            <person name="Grigoriev I.V."/>
            <person name="Debuchy R."/>
            <person name="Gladieux P."/>
            <person name="Hiltunen Thoren M."/>
            <person name="Johannesson H."/>
        </authorList>
    </citation>
    <scope>NUCLEOTIDE SEQUENCE</scope>
    <source>
        <strain evidence="2">CBS 958.72</strain>
    </source>
</reference>
<dbReference type="PANTHER" id="PTHR38789">
    <property type="entry name" value="REPRESSIBLE PROTEIN GRG1, PUTATIVE (AFU_ORTHOLOGUE AFUA_5G14210)-RELATED"/>
    <property type="match status" value="1"/>
</dbReference>
<feature type="compositionally biased region" description="Basic and acidic residues" evidence="1">
    <location>
        <begin position="22"/>
        <end position="35"/>
    </location>
</feature>
<dbReference type="EMBL" id="JAULSN010000004">
    <property type="protein sequence ID" value="KAK3373853.1"/>
    <property type="molecule type" value="Genomic_DNA"/>
</dbReference>
<reference evidence="2" key="2">
    <citation type="submission" date="2023-06" db="EMBL/GenBank/DDBJ databases">
        <authorList>
            <consortium name="Lawrence Berkeley National Laboratory"/>
            <person name="Haridas S."/>
            <person name="Hensen N."/>
            <person name="Bonometti L."/>
            <person name="Westerberg I."/>
            <person name="Brannstrom I.O."/>
            <person name="Guillou S."/>
            <person name="Cros-Aarteil S."/>
            <person name="Calhoun S."/>
            <person name="Kuo A."/>
            <person name="Mondo S."/>
            <person name="Pangilinan J."/>
            <person name="Riley R."/>
            <person name="Labutti K."/>
            <person name="Andreopoulos B."/>
            <person name="Lipzen A."/>
            <person name="Chen C."/>
            <person name="Yanf M."/>
            <person name="Daum C."/>
            <person name="Ng V."/>
            <person name="Clum A."/>
            <person name="Steindorff A."/>
            <person name="Ohm R."/>
            <person name="Martin F."/>
            <person name="Silar P."/>
            <person name="Natvig D."/>
            <person name="Lalanne C."/>
            <person name="Gautier V."/>
            <person name="Ament-Velasquez S.L."/>
            <person name="Kruys A."/>
            <person name="Hutchinson M.I."/>
            <person name="Powell A.J."/>
            <person name="Barry K."/>
            <person name="Miller A.N."/>
            <person name="Grigoriev I.V."/>
            <person name="Debuchy R."/>
            <person name="Gladieux P."/>
            <person name="Thoren M.H."/>
            <person name="Johannesson H."/>
        </authorList>
    </citation>
    <scope>NUCLEOTIDE SEQUENCE</scope>
    <source>
        <strain evidence="2">CBS 958.72</strain>
    </source>
</reference>
<sequence length="71" mass="7458">MDSVKQAANYVSDKVQGTASEASKETNKNVAKDSDAGVGTRISAATDALGDKADESKYDAKAEANKQQLKH</sequence>
<name>A0AAE0KBN1_9PEZI</name>